<dbReference type="Gene3D" id="3.40.50.1000">
    <property type="entry name" value="HAD superfamily/HAD-like"/>
    <property type="match status" value="1"/>
</dbReference>
<evidence type="ECO:0000313" key="1">
    <source>
        <dbReference type="EMBL" id="PSF36034.1"/>
    </source>
</evidence>
<dbReference type="AlphaFoldDB" id="A0A2T1LW10"/>
<reference evidence="1 2" key="2">
    <citation type="submission" date="2018-03" db="EMBL/GenBank/DDBJ databases">
        <authorList>
            <person name="Keele B.F."/>
        </authorList>
    </citation>
    <scope>NUCLEOTIDE SEQUENCE [LARGE SCALE GENOMIC DNA]</scope>
    <source>
        <strain evidence="1 2">CCALA 016</strain>
    </source>
</reference>
<dbReference type="RefSeq" id="WP_106457681.1">
    <property type="nucleotide sequence ID" value="NZ_PXOH01000016.1"/>
</dbReference>
<dbReference type="Proteomes" id="UP000239001">
    <property type="component" value="Unassembled WGS sequence"/>
</dbReference>
<comment type="caution">
    <text evidence="1">The sequence shown here is derived from an EMBL/GenBank/DDBJ whole genome shotgun (WGS) entry which is preliminary data.</text>
</comment>
<reference evidence="1 2" key="1">
    <citation type="submission" date="2018-03" db="EMBL/GenBank/DDBJ databases">
        <title>The ancient ancestry and fast evolution of plastids.</title>
        <authorList>
            <person name="Moore K.R."/>
            <person name="Magnabosco C."/>
            <person name="Momper L."/>
            <person name="Gold D.A."/>
            <person name="Bosak T."/>
            <person name="Fournier G.P."/>
        </authorList>
    </citation>
    <scope>NUCLEOTIDE SEQUENCE [LARGE SCALE GENOMIC DNA]</scope>
    <source>
        <strain evidence="1 2">CCALA 016</strain>
    </source>
</reference>
<dbReference type="SUPFAM" id="SSF56784">
    <property type="entry name" value="HAD-like"/>
    <property type="match status" value="1"/>
</dbReference>
<organism evidence="1 2">
    <name type="scientific">Aphanothece hegewaldii CCALA 016</name>
    <dbReference type="NCBI Taxonomy" id="2107694"/>
    <lineage>
        <taxon>Bacteria</taxon>
        <taxon>Bacillati</taxon>
        <taxon>Cyanobacteriota</taxon>
        <taxon>Cyanophyceae</taxon>
        <taxon>Oscillatoriophycideae</taxon>
        <taxon>Chroococcales</taxon>
        <taxon>Aphanothecaceae</taxon>
        <taxon>Aphanothece</taxon>
    </lineage>
</organism>
<keyword evidence="2" id="KW-1185">Reference proteome</keyword>
<proteinExistence type="predicted"/>
<dbReference type="EMBL" id="PXOH01000016">
    <property type="protein sequence ID" value="PSF36034.1"/>
    <property type="molecule type" value="Genomic_DNA"/>
</dbReference>
<gene>
    <name evidence="1" type="ORF">C7H19_14930</name>
</gene>
<sequence>MNPDILALDFDGVICDGRREYFQSGWLTYCHIWQHKSIIPPDGLRDRYIRLAPVIEIDIDVPLLVRALILDYSDQDILSNWRGIIPQILEKDKLSKEIINTEFARLRDEWINRDFEEWMSYQPFYPGVRQRLQEFLSCPFKLVIITNRLQRFALKLLEAEGITLPAEQVFGKQGDRPKYEVIRHLLADGEPNIWFVEDHVRALYLIEKQPDLVNVSLFIADWGFNTPAVRQEIRSSDSRVQIISFSQFMQDFPAWV</sequence>
<evidence type="ECO:0000313" key="2">
    <source>
        <dbReference type="Proteomes" id="UP000239001"/>
    </source>
</evidence>
<name>A0A2T1LW10_9CHRO</name>
<dbReference type="InterPro" id="IPR023214">
    <property type="entry name" value="HAD_sf"/>
</dbReference>
<dbReference type="OrthoDB" id="368044at2"/>
<accession>A0A2T1LW10</accession>
<protein>
    <submittedName>
        <fullName evidence="1">Haloacid dehalogenase</fullName>
    </submittedName>
</protein>
<dbReference type="InterPro" id="IPR036412">
    <property type="entry name" value="HAD-like_sf"/>
</dbReference>